<dbReference type="RefSeq" id="WP_004013132.1">
    <property type="nucleotide sequence ID" value="NZ_CAMPNB010000009.1"/>
</dbReference>
<evidence type="ECO:0000313" key="11">
    <source>
        <dbReference type="EMBL" id="STO15961.1"/>
    </source>
</evidence>
<dbReference type="Gene3D" id="3.30.1390.20">
    <property type="entry name" value="Ribosomal protein L30, ferredoxin-like fold domain"/>
    <property type="match status" value="1"/>
</dbReference>
<evidence type="ECO:0000313" key="7">
    <source>
        <dbReference type="EMBL" id="MCU9968585.1"/>
    </source>
</evidence>
<evidence type="ECO:0000256" key="2">
    <source>
        <dbReference type="ARBA" id="ARBA00011838"/>
    </source>
</evidence>
<dbReference type="EMBL" id="UGGQ01000006">
    <property type="protein sequence ID" value="STO15961.1"/>
    <property type="molecule type" value="Genomic_DNA"/>
</dbReference>
<dbReference type="Proteomes" id="UP000255284">
    <property type="component" value="Unassembled WGS sequence"/>
</dbReference>
<protein>
    <recommendedName>
        <fullName evidence="5">Large ribosomal subunit protein uL30</fullName>
    </recommendedName>
</protein>
<evidence type="ECO:0000256" key="1">
    <source>
        <dbReference type="ARBA" id="ARBA00007594"/>
    </source>
</evidence>
<evidence type="ECO:0000313" key="12">
    <source>
        <dbReference type="Proteomes" id="UP000255284"/>
    </source>
</evidence>
<feature type="domain" description="Large ribosomal subunit protein uL30-like ferredoxin-like fold" evidence="6">
    <location>
        <begin position="5"/>
        <end position="55"/>
    </location>
</feature>
<reference evidence="11 12" key="1">
    <citation type="submission" date="2018-06" db="EMBL/GenBank/DDBJ databases">
        <authorList>
            <consortium name="Pathogen Informatics"/>
            <person name="Doyle S."/>
        </authorList>
    </citation>
    <scope>NUCLEOTIDE SEQUENCE [LARGE SCALE GENOMIC DNA]</scope>
    <source>
        <strain evidence="11 12">NCTC11819</strain>
    </source>
</reference>
<evidence type="ECO:0000256" key="3">
    <source>
        <dbReference type="ARBA" id="ARBA00022980"/>
    </source>
</evidence>
<dbReference type="PANTHER" id="PTHR15892:SF2">
    <property type="entry name" value="LARGE RIBOSOMAL SUBUNIT PROTEIN UL30M"/>
    <property type="match status" value="1"/>
</dbReference>
<dbReference type="PIRSF" id="PIRSF002211">
    <property type="entry name" value="Ribosomal_L30_bac-type"/>
    <property type="match status" value="1"/>
</dbReference>
<dbReference type="Proteomes" id="UP001209486">
    <property type="component" value="Unassembled WGS sequence"/>
</dbReference>
<evidence type="ECO:0000313" key="14">
    <source>
        <dbReference type="Proteomes" id="UP000578252"/>
    </source>
</evidence>
<evidence type="ECO:0000256" key="5">
    <source>
        <dbReference type="HAMAP-Rule" id="MF_01371"/>
    </source>
</evidence>
<evidence type="ECO:0000313" key="10">
    <source>
        <dbReference type="EMBL" id="NMX02531.1"/>
    </source>
</evidence>
<dbReference type="NCBIfam" id="TIGR01308">
    <property type="entry name" value="rpmD_bact"/>
    <property type="match status" value="1"/>
</dbReference>
<comment type="subunit">
    <text evidence="2 5">Part of the 50S ribosomal subunit.</text>
</comment>
<comment type="similarity">
    <text evidence="1 5">Belongs to the universal ribosomal protein uL30 family.</text>
</comment>
<proteinExistence type="inferred from homology"/>
<reference evidence="13 14" key="3">
    <citation type="submission" date="2020-04" db="EMBL/GenBank/DDBJ databases">
        <title>Antimicrobial susceptibility and clonality of vaginal-derived multi-drug resistant Mobiluncus isolates in China.</title>
        <authorList>
            <person name="Zhang X."/>
        </authorList>
    </citation>
    <scope>NUCLEOTIDE SEQUENCE [LARGE SCALE GENOMIC DNA]</scope>
    <source>
        <strain evidence="10 13">12</strain>
        <strain evidence="8 14">13</strain>
        <strain evidence="9 15">7</strain>
    </source>
</reference>
<dbReference type="SUPFAM" id="SSF55129">
    <property type="entry name" value="Ribosomal protein L30p/L7e"/>
    <property type="match status" value="1"/>
</dbReference>
<reference evidence="7 16" key="2">
    <citation type="submission" date="2019-08" db="EMBL/GenBank/DDBJ databases">
        <title>Comparison of rpoB and gyrB Sequences from Mobiluncus Species and Development of a Multiplex PCR Method for Clinical Detection of Mobiluncus curtisii and Mobiluncus mulieris.</title>
        <authorList>
            <person name="Yang L."/>
            <person name="Shen Y."/>
            <person name="Xu G."/>
            <person name="Shu L.-B."/>
            <person name="Hu J."/>
            <person name="Zhang R."/>
            <person name="Wang Y."/>
            <person name="Zhou H.-W."/>
            <person name="Zhang X."/>
        </authorList>
    </citation>
    <scope>NUCLEOTIDE SEQUENCE [LARGE SCALE GENOMIC DNA]</scope>
    <source>
        <strain evidence="7 16">M26</strain>
    </source>
</reference>
<dbReference type="Proteomes" id="UP000578252">
    <property type="component" value="Unassembled WGS sequence"/>
</dbReference>
<dbReference type="GO" id="GO:0003735">
    <property type="term" value="F:structural constituent of ribosome"/>
    <property type="evidence" value="ECO:0007669"/>
    <property type="project" value="InterPro"/>
</dbReference>
<accession>A0A2J9KP88</accession>
<dbReference type="Proteomes" id="UP000575397">
    <property type="component" value="Unassembled WGS sequence"/>
</dbReference>
<dbReference type="Proteomes" id="UP000582487">
    <property type="component" value="Unassembled WGS sequence"/>
</dbReference>
<dbReference type="EMBL" id="JABCUS010000002">
    <property type="protein sequence ID" value="NMX02531.1"/>
    <property type="molecule type" value="Genomic_DNA"/>
</dbReference>
<comment type="caution">
    <text evidence="8">The sequence shown here is derived from an EMBL/GenBank/DDBJ whole genome shotgun (WGS) entry which is preliminary data.</text>
</comment>
<evidence type="ECO:0000313" key="8">
    <source>
        <dbReference type="EMBL" id="NMW65083.1"/>
    </source>
</evidence>
<dbReference type="AlphaFoldDB" id="A0A2J9KP88"/>
<dbReference type="EMBL" id="VSZY01000004">
    <property type="protein sequence ID" value="MCU9968585.1"/>
    <property type="molecule type" value="Genomic_DNA"/>
</dbReference>
<dbReference type="FunFam" id="3.30.1390.20:FF:000001">
    <property type="entry name" value="50S ribosomal protein L30"/>
    <property type="match status" value="1"/>
</dbReference>
<evidence type="ECO:0000313" key="16">
    <source>
        <dbReference type="Proteomes" id="UP001209486"/>
    </source>
</evidence>
<keyword evidence="4 5" id="KW-0687">Ribonucleoprotein</keyword>
<dbReference type="GO" id="GO:0022625">
    <property type="term" value="C:cytosolic large ribosomal subunit"/>
    <property type="evidence" value="ECO:0007669"/>
    <property type="project" value="TreeGrafter"/>
</dbReference>
<gene>
    <name evidence="5 8" type="primary">rpmD</name>
    <name evidence="7" type="ORF">FYZ43_04020</name>
    <name evidence="9" type="ORF">HHJ74_02880</name>
    <name evidence="10" type="ORF">HHJ77_00925</name>
    <name evidence="8" type="ORF">HHJ78_05965</name>
    <name evidence="11" type="ORF">NCTC11819_00505</name>
</gene>
<keyword evidence="3 5" id="KW-0689">Ribosomal protein</keyword>
<dbReference type="InterPro" id="IPR005996">
    <property type="entry name" value="Ribosomal_uL30_bac-type"/>
</dbReference>
<dbReference type="InterPro" id="IPR016082">
    <property type="entry name" value="Ribosomal_uL30_ferredoxin-like"/>
</dbReference>
<organism evidence="8 14">
    <name type="scientific">Mobiluncus mulieris</name>
    <dbReference type="NCBI Taxonomy" id="2052"/>
    <lineage>
        <taxon>Bacteria</taxon>
        <taxon>Bacillati</taxon>
        <taxon>Actinomycetota</taxon>
        <taxon>Actinomycetes</taxon>
        <taxon>Actinomycetales</taxon>
        <taxon>Actinomycetaceae</taxon>
        <taxon>Mobiluncus</taxon>
    </lineage>
</organism>
<dbReference type="EMBL" id="JABCUR010000004">
    <property type="protein sequence ID" value="NMW65083.1"/>
    <property type="molecule type" value="Genomic_DNA"/>
</dbReference>
<evidence type="ECO:0000256" key="4">
    <source>
        <dbReference type="ARBA" id="ARBA00023274"/>
    </source>
</evidence>
<evidence type="ECO:0000313" key="15">
    <source>
        <dbReference type="Proteomes" id="UP000582487"/>
    </source>
</evidence>
<evidence type="ECO:0000313" key="13">
    <source>
        <dbReference type="Proteomes" id="UP000575397"/>
    </source>
</evidence>
<dbReference type="InterPro" id="IPR036919">
    <property type="entry name" value="Ribo_uL30_ferredoxin-like_sf"/>
</dbReference>
<dbReference type="PANTHER" id="PTHR15892">
    <property type="entry name" value="MITOCHONDRIAL RIBOSOMAL PROTEIN L30"/>
    <property type="match status" value="1"/>
</dbReference>
<dbReference type="CDD" id="cd01658">
    <property type="entry name" value="Ribosomal_L30"/>
    <property type="match status" value="1"/>
</dbReference>
<dbReference type="Pfam" id="PF00327">
    <property type="entry name" value="Ribosomal_L30"/>
    <property type="match status" value="1"/>
</dbReference>
<dbReference type="GeneID" id="61167234"/>
<sequence length="61" mass="6800">MAKNLKITQVKSVIGSPQTQRDTMSSLGLKKIRQSVVHPDNPAVRGQVHKVRHLVTVEEID</sequence>
<evidence type="ECO:0000313" key="9">
    <source>
        <dbReference type="EMBL" id="NMW92662.1"/>
    </source>
</evidence>
<name>A0A2J9KP88_9ACTO</name>
<dbReference type="EMBL" id="JABCUV010000002">
    <property type="protein sequence ID" value="NMW92662.1"/>
    <property type="molecule type" value="Genomic_DNA"/>
</dbReference>
<dbReference type="OrthoDB" id="9812790at2"/>
<evidence type="ECO:0000259" key="6">
    <source>
        <dbReference type="Pfam" id="PF00327"/>
    </source>
</evidence>
<dbReference type="HAMAP" id="MF_01371_B">
    <property type="entry name" value="Ribosomal_uL30_B"/>
    <property type="match status" value="1"/>
</dbReference>
<dbReference type="GO" id="GO:0006412">
    <property type="term" value="P:translation"/>
    <property type="evidence" value="ECO:0007669"/>
    <property type="project" value="UniProtKB-UniRule"/>
</dbReference>